<feature type="binding site" evidence="10">
    <location>
        <position position="40"/>
    </location>
    <ligand>
        <name>Zn(2+)</name>
        <dbReference type="ChEBI" id="CHEBI:29105"/>
    </ligand>
</feature>
<dbReference type="GO" id="GO:0008270">
    <property type="term" value="F:zinc ion binding"/>
    <property type="evidence" value="ECO:0007669"/>
    <property type="project" value="UniProtKB-UniRule"/>
</dbReference>
<evidence type="ECO:0000256" key="2">
    <source>
        <dbReference type="ARBA" id="ARBA00022730"/>
    </source>
</evidence>
<dbReference type="KEGG" id="bcop:JD108_10990"/>
<dbReference type="PROSITE" id="PS00527">
    <property type="entry name" value="RIBOSOMAL_S14"/>
    <property type="match status" value="1"/>
</dbReference>
<evidence type="ECO:0000256" key="6">
    <source>
        <dbReference type="ARBA" id="ARBA00023274"/>
    </source>
</evidence>
<dbReference type="FunFam" id="4.10.830.10:FF:000001">
    <property type="entry name" value="30S ribosomal protein S14 type Z"/>
    <property type="match status" value="1"/>
</dbReference>
<dbReference type="HAMAP" id="MF_01364_B">
    <property type="entry name" value="Ribosomal_uS14_2_B"/>
    <property type="match status" value="1"/>
</dbReference>
<keyword evidence="2 10" id="KW-0699">rRNA-binding</keyword>
<dbReference type="AlphaFoldDB" id="A0A7T5EPH1"/>
<keyword evidence="4 10" id="KW-0694">RNA-binding</keyword>
<evidence type="ECO:0000256" key="4">
    <source>
        <dbReference type="ARBA" id="ARBA00022884"/>
    </source>
</evidence>
<feature type="binding site" evidence="10">
    <location>
        <position position="24"/>
    </location>
    <ligand>
        <name>Zn(2+)</name>
        <dbReference type="ChEBI" id="CHEBI:29105"/>
    </ligand>
</feature>
<dbReference type="EMBL" id="CP073708">
    <property type="protein sequence ID" value="QUO43369.1"/>
    <property type="molecule type" value="Genomic_DNA"/>
</dbReference>
<dbReference type="GO" id="GO:0003735">
    <property type="term" value="F:structural constituent of ribosome"/>
    <property type="evidence" value="ECO:0007669"/>
    <property type="project" value="InterPro"/>
</dbReference>
<keyword evidence="3 10" id="KW-0862">Zinc</keyword>
<comment type="cofactor">
    <cofactor evidence="10">
        <name>Zn(2+)</name>
        <dbReference type="ChEBI" id="CHEBI:29105"/>
    </cofactor>
    <text evidence="10">Binds 1 zinc ion per subunit.</text>
</comment>
<evidence type="ECO:0000313" key="11">
    <source>
        <dbReference type="EMBL" id="QQE76342.1"/>
    </source>
</evidence>
<dbReference type="Pfam" id="PF00253">
    <property type="entry name" value="Ribosomal_S14"/>
    <property type="match status" value="1"/>
</dbReference>
<feature type="binding site" evidence="10">
    <location>
        <position position="43"/>
    </location>
    <ligand>
        <name>Zn(2+)</name>
        <dbReference type="ChEBI" id="CHEBI:29105"/>
    </ligand>
</feature>
<reference evidence="12" key="2">
    <citation type="submission" date="2021-04" db="EMBL/GenBank/DDBJ databases">
        <title>Brevibacillus composti FJAT-54423, complete genome.</title>
        <authorList>
            <person name="Tang R."/>
        </authorList>
    </citation>
    <scope>NUCLEOTIDE SEQUENCE</scope>
    <source>
        <strain evidence="12">FJAT-54424</strain>
    </source>
</reference>
<evidence type="ECO:0000256" key="8">
    <source>
        <dbReference type="ARBA" id="ARBA00047110"/>
    </source>
</evidence>
<dbReference type="Proteomes" id="UP000595847">
    <property type="component" value="Chromosome"/>
</dbReference>
<comment type="similarity">
    <text evidence="9 10">Belongs to the universal ribosomal protein uS14 family. Zinc-binding uS14 subfamily.</text>
</comment>
<organism evidence="11 13">
    <name type="scientific">Brevibacillus composti</name>
    <dbReference type="NCBI Taxonomy" id="2796470"/>
    <lineage>
        <taxon>Bacteria</taxon>
        <taxon>Bacillati</taxon>
        <taxon>Bacillota</taxon>
        <taxon>Bacilli</taxon>
        <taxon>Bacillales</taxon>
        <taxon>Paenibacillaceae</taxon>
        <taxon>Brevibacillus</taxon>
    </lineage>
</organism>
<dbReference type="GO" id="GO:0015935">
    <property type="term" value="C:small ribosomal subunit"/>
    <property type="evidence" value="ECO:0007669"/>
    <property type="project" value="TreeGrafter"/>
</dbReference>
<accession>A0A7T5EPH1</accession>
<dbReference type="GO" id="GO:0019843">
    <property type="term" value="F:rRNA binding"/>
    <property type="evidence" value="ECO:0007669"/>
    <property type="project" value="UniProtKB-UniRule"/>
</dbReference>
<evidence type="ECO:0000256" key="3">
    <source>
        <dbReference type="ARBA" id="ARBA00022833"/>
    </source>
</evidence>
<evidence type="ECO:0000256" key="1">
    <source>
        <dbReference type="ARBA" id="ARBA00022723"/>
    </source>
</evidence>
<gene>
    <name evidence="10" type="primary">rpsZ</name>
    <name evidence="10" type="synonym">rpsN</name>
    <name evidence="11" type="ORF">JD108_10990</name>
    <name evidence="12" type="ORF">KDJ56_10675</name>
</gene>
<dbReference type="NCBIfam" id="NF005974">
    <property type="entry name" value="PRK08061.1"/>
    <property type="match status" value="1"/>
</dbReference>
<evidence type="ECO:0000256" key="9">
    <source>
        <dbReference type="ARBA" id="ARBA00060857"/>
    </source>
</evidence>
<sequence length="61" mass="7181">MAKKSKLVKQQRQPKFSVRAYTRCERCGRPHSVLRKFKLCRICFRELAYLGPIPGVKKASW</sequence>
<dbReference type="InterPro" id="IPR023053">
    <property type="entry name" value="Ribosomal_uS14_bact"/>
</dbReference>
<keyword evidence="5 10" id="KW-0689">Ribosomal protein</keyword>
<keyword evidence="14" id="KW-1185">Reference proteome</keyword>
<evidence type="ECO:0000313" key="14">
    <source>
        <dbReference type="Proteomes" id="UP000677234"/>
    </source>
</evidence>
<comment type="subunit">
    <text evidence="8 10">Part of the 30S ribosomal subunit. Contacts proteins S3 and S10.</text>
</comment>
<dbReference type="Gene3D" id="4.10.830.10">
    <property type="entry name" value="30s Ribosomal Protein S14, Chain N"/>
    <property type="match status" value="1"/>
</dbReference>
<dbReference type="InterPro" id="IPR001209">
    <property type="entry name" value="Ribosomal_uS14"/>
</dbReference>
<dbReference type="RefSeq" id="WP_198829844.1">
    <property type="nucleotide sequence ID" value="NZ_CP066308.1"/>
</dbReference>
<dbReference type="PANTHER" id="PTHR19836">
    <property type="entry name" value="30S RIBOSOMAL PROTEIN S14"/>
    <property type="match status" value="1"/>
</dbReference>
<reference evidence="11 13" key="1">
    <citation type="submission" date="2020-12" db="EMBL/GenBank/DDBJ databases">
        <title>strain FJAT-54423T represents a novel species of the genus Brevibacillus.</title>
        <authorList>
            <person name="Tang R."/>
        </authorList>
    </citation>
    <scope>NUCLEOTIDE SEQUENCE [LARGE SCALE GENOMIC DNA]</scope>
    <source>
        <strain evidence="11 13">FJAT-54423</strain>
    </source>
</reference>
<keyword evidence="6 10" id="KW-0687">Ribonucleoprotein</keyword>
<dbReference type="GO" id="GO:0006412">
    <property type="term" value="P:translation"/>
    <property type="evidence" value="ECO:0007669"/>
    <property type="project" value="UniProtKB-UniRule"/>
</dbReference>
<evidence type="ECO:0000256" key="7">
    <source>
        <dbReference type="ARBA" id="ARBA00035167"/>
    </source>
</evidence>
<comment type="function">
    <text evidence="10">Binds 16S rRNA, required for the assembly of 30S particles and may also be responsible for determining the conformation of the 16S rRNA at the A site.</text>
</comment>
<feature type="binding site" evidence="10">
    <location>
        <position position="27"/>
    </location>
    <ligand>
        <name>Zn(2+)</name>
        <dbReference type="ChEBI" id="CHEBI:29105"/>
    </ligand>
</feature>
<dbReference type="PANTHER" id="PTHR19836:SF26">
    <property type="entry name" value="SMALL RIBOSOMAL SUBUNIT PROTEIN US14B"/>
    <property type="match status" value="1"/>
</dbReference>
<evidence type="ECO:0000256" key="5">
    <source>
        <dbReference type="ARBA" id="ARBA00022980"/>
    </source>
</evidence>
<dbReference type="InterPro" id="IPR018271">
    <property type="entry name" value="Ribosomal_uS14_CS"/>
</dbReference>
<keyword evidence="1 10" id="KW-0479">Metal-binding</keyword>
<dbReference type="EMBL" id="CP066308">
    <property type="protein sequence ID" value="QQE76342.1"/>
    <property type="molecule type" value="Genomic_DNA"/>
</dbReference>
<dbReference type="InterPro" id="IPR043140">
    <property type="entry name" value="Ribosomal_uS14_sf"/>
</dbReference>
<dbReference type="Proteomes" id="UP000677234">
    <property type="component" value="Chromosome"/>
</dbReference>
<evidence type="ECO:0000313" key="12">
    <source>
        <dbReference type="EMBL" id="QUO43369.1"/>
    </source>
</evidence>
<dbReference type="SUPFAM" id="SSF57716">
    <property type="entry name" value="Glucocorticoid receptor-like (DNA-binding domain)"/>
    <property type="match status" value="1"/>
</dbReference>
<proteinExistence type="inferred from homology"/>
<name>A0A7T5EPH1_9BACL</name>
<protein>
    <recommendedName>
        <fullName evidence="7 10">Small ribosomal subunit protein uS14</fullName>
    </recommendedName>
</protein>
<evidence type="ECO:0000256" key="10">
    <source>
        <dbReference type="HAMAP-Rule" id="MF_01364"/>
    </source>
</evidence>
<evidence type="ECO:0000313" key="13">
    <source>
        <dbReference type="Proteomes" id="UP000595847"/>
    </source>
</evidence>